<sequence>MNFTRNVIILAVAAVLTVIHTSPLQAAAPRPVWADSGMVVSAHPLASQIGLDILKSGGNAVDAAVATAFALGVVEGYSSGIGGGSFTLLHLVDSWETIVMDAREKAPLAAREDMYVDKQTDQIIPELSVIGVLAGAVPGHLKGLSQLLDEYGTMSLGQVMEPAIALADTGFELSQTYIRVLEHHRNKLIRFPSTFDILFHADSTLLGLGERLIQYDLANTYRIIADEGKEAFYHDEIASKIVHAMKKEKGLITLKDLKEYSTAIREPVMGTYHGFSIYSMPPPSSGGAHLIQMLNILERYDLGYLGHNSSETIHLMAEAMKFAFADRSVFMGDPDFADIPLAGLLSKAYADSLSNTIFRFQAAKVLSEGDPLPYSQDEETFPGGKQTTHFSVLDQWGNMVAMTATINMGFGSGYVIPGTGIFLNNEMDDFSSQPGVPNYFGLLGAEANAITPSKRPLSSMTPTFVFYDGAPFMILGSPGGPRIITTVLQVILNVIDHEMTIQAAVDAPRIHHQWLPDRIYLESGIPYDVIQNLILRGHKVRFGGSWSAAQAILIDLETGLIYGGTDSRVEGGAKGY</sequence>
<evidence type="ECO:0000256" key="8">
    <source>
        <dbReference type="ARBA" id="ARBA00047417"/>
    </source>
</evidence>
<feature type="signal peptide" evidence="12">
    <location>
        <begin position="1"/>
        <end position="26"/>
    </location>
</feature>
<comment type="catalytic activity">
    <reaction evidence="8 11">
        <text>an N-terminal (5-L-glutamyl)-[peptide] + an alpha-amino acid = 5-L-glutamyl amino acid + an N-terminal L-alpha-aminoacyl-[peptide]</text>
        <dbReference type="Rhea" id="RHEA:23904"/>
        <dbReference type="Rhea" id="RHEA-COMP:9780"/>
        <dbReference type="Rhea" id="RHEA-COMP:9795"/>
        <dbReference type="ChEBI" id="CHEBI:77644"/>
        <dbReference type="ChEBI" id="CHEBI:78597"/>
        <dbReference type="ChEBI" id="CHEBI:78599"/>
        <dbReference type="ChEBI" id="CHEBI:78608"/>
        <dbReference type="EC" id="2.3.2.2"/>
    </reaction>
</comment>
<dbReference type="UniPathway" id="UPA00204"/>
<evidence type="ECO:0000256" key="3">
    <source>
        <dbReference type="ARBA" id="ARBA00009381"/>
    </source>
</evidence>
<dbReference type="InterPro" id="IPR029055">
    <property type="entry name" value="Ntn_hydrolases_N"/>
</dbReference>
<comment type="subunit">
    <text evidence="11">This enzyme consists of two polypeptide chains, which are synthesized in precursor form from a single polypeptide.</text>
</comment>
<protein>
    <recommendedName>
        <fullName evidence="11">Glutathione hydrolase proenzyme</fullName>
        <ecNumber evidence="11">2.3.2.2</ecNumber>
        <ecNumber evidence="11">3.4.19.13</ecNumber>
    </recommendedName>
    <component>
        <recommendedName>
            <fullName evidence="11">Glutathione hydrolase large chain</fullName>
        </recommendedName>
    </component>
    <component>
        <recommendedName>
            <fullName evidence="11">Glutathione hydrolase small chain</fullName>
        </recommendedName>
    </component>
</protein>
<comment type="caution">
    <text evidence="13">The sequence shown here is derived from an EMBL/GenBank/DDBJ whole genome shotgun (WGS) entry which is preliminary data.</text>
</comment>
<dbReference type="PANTHER" id="PTHR43199">
    <property type="entry name" value="GLUTATHIONE HYDROLASE"/>
    <property type="match status" value="1"/>
</dbReference>
<dbReference type="PANTHER" id="PTHR43199:SF1">
    <property type="entry name" value="GLUTATHIONE HYDROLASE PROENZYME"/>
    <property type="match status" value="1"/>
</dbReference>
<dbReference type="InterPro" id="IPR000101">
    <property type="entry name" value="GGT_peptidase"/>
</dbReference>
<organism evidence="13 14">
    <name type="scientific">candidate division LCP-89 bacterium B3_LCP</name>
    <dbReference type="NCBI Taxonomy" id="2012998"/>
    <lineage>
        <taxon>Bacteria</taxon>
        <taxon>Pseudomonadati</taxon>
        <taxon>Bacteria division LCP-89</taxon>
    </lineage>
</organism>
<comment type="catalytic activity">
    <reaction evidence="1 11">
        <text>an S-substituted glutathione + H2O = an S-substituted L-cysteinylglycine + L-glutamate</text>
        <dbReference type="Rhea" id="RHEA:59468"/>
        <dbReference type="ChEBI" id="CHEBI:15377"/>
        <dbReference type="ChEBI" id="CHEBI:29985"/>
        <dbReference type="ChEBI" id="CHEBI:90779"/>
        <dbReference type="ChEBI" id="CHEBI:143103"/>
        <dbReference type="EC" id="3.4.19.13"/>
    </reaction>
</comment>
<dbReference type="Pfam" id="PF01019">
    <property type="entry name" value="G_glu_transpept"/>
    <property type="match status" value="1"/>
</dbReference>
<evidence type="ECO:0000256" key="1">
    <source>
        <dbReference type="ARBA" id="ARBA00001049"/>
    </source>
</evidence>
<evidence type="ECO:0000313" key="14">
    <source>
        <dbReference type="Proteomes" id="UP000319619"/>
    </source>
</evidence>
<proteinExistence type="inferred from homology"/>
<evidence type="ECO:0000256" key="5">
    <source>
        <dbReference type="ARBA" id="ARBA00022801"/>
    </source>
</evidence>
<feature type="binding site" evidence="10">
    <location>
        <position position="429"/>
    </location>
    <ligand>
        <name>L-glutamate</name>
        <dbReference type="ChEBI" id="CHEBI:29985"/>
    </ligand>
</feature>
<evidence type="ECO:0000256" key="10">
    <source>
        <dbReference type="PIRSR" id="PIRSR600101-2"/>
    </source>
</evidence>
<dbReference type="Gene3D" id="3.60.20.40">
    <property type="match status" value="1"/>
</dbReference>
<evidence type="ECO:0000313" key="13">
    <source>
        <dbReference type="EMBL" id="TKJ40815.1"/>
    </source>
</evidence>
<keyword evidence="12" id="KW-0732">Signal</keyword>
<feature type="binding site" evidence="10">
    <location>
        <begin position="405"/>
        <end position="407"/>
    </location>
    <ligand>
        <name>L-glutamate</name>
        <dbReference type="ChEBI" id="CHEBI:29985"/>
    </ligand>
</feature>
<dbReference type="GO" id="GO:0006751">
    <property type="term" value="P:glutathione catabolic process"/>
    <property type="evidence" value="ECO:0007669"/>
    <property type="project" value="UniProtKB-UniRule"/>
</dbReference>
<evidence type="ECO:0000256" key="7">
    <source>
        <dbReference type="ARBA" id="ARBA00023315"/>
    </source>
</evidence>
<dbReference type="InterPro" id="IPR043137">
    <property type="entry name" value="GGT_ssub_C"/>
</dbReference>
<dbReference type="InterPro" id="IPR043138">
    <property type="entry name" value="GGT_lsub"/>
</dbReference>
<dbReference type="InterPro" id="IPR055262">
    <property type="entry name" value="GGT_CS"/>
</dbReference>
<comment type="similarity">
    <text evidence="3 11">Belongs to the gamma-glutamyltransferase family.</text>
</comment>
<comment type="pathway">
    <text evidence="11">Sulfur metabolism; glutathione metabolism.</text>
</comment>
<dbReference type="SUPFAM" id="SSF56235">
    <property type="entry name" value="N-terminal nucleophile aminohydrolases (Ntn hydrolases)"/>
    <property type="match status" value="1"/>
</dbReference>
<evidence type="ECO:0000256" key="9">
    <source>
        <dbReference type="PIRSR" id="PIRSR600101-1"/>
    </source>
</evidence>
<dbReference type="Gene3D" id="1.10.246.130">
    <property type="match status" value="1"/>
</dbReference>
<accession>A0A532V0S6</accession>
<dbReference type="PROSITE" id="PS00462">
    <property type="entry name" value="G_GLU_TRANSPEPTIDASE"/>
    <property type="match status" value="1"/>
</dbReference>
<dbReference type="GO" id="GO:0103068">
    <property type="term" value="F:leukotriene C4 gamma-glutamyl transferase activity"/>
    <property type="evidence" value="ECO:0007669"/>
    <property type="project" value="UniProtKB-EC"/>
</dbReference>
<evidence type="ECO:0000256" key="11">
    <source>
        <dbReference type="RuleBase" id="RU368036"/>
    </source>
</evidence>
<dbReference type="EC" id="2.3.2.2" evidence="11"/>
<dbReference type="EMBL" id="NJBN01000004">
    <property type="protein sequence ID" value="TKJ40815.1"/>
    <property type="molecule type" value="Genomic_DNA"/>
</dbReference>
<evidence type="ECO:0000256" key="4">
    <source>
        <dbReference type="ARBA" id="ARBA00022679"/>
    </source>
</evidence>
<feature type="binding site" evidence="10">
    <location>
        <begin position="458"/>
        <end position="459"/>
    </location>
    <ligand>
        <name>L-glutamate</name>
        <dbReference type="ChEBI" id="CHEBI:29985"/>
    </ligand>
</feature>
<gene>
    <name evidence="13" type="primary">ggt</name>
    <name evidence="13" type="ORF">CEE37_07575</name>
</gene>
<dbReference type="EC" id="3.4.19.13" evidence="11"/>
<keyword evidence="11" id="KW-0317">Glutathione biosynthesis</keyword>
<reference evidence="13 14" key="1">
    <citation type="submission" date="2017-06" db="EMBL/GenBank/DDBJ databases">
        <title>Novel microbial phyla capable of carbon fixation and sulfur reduction in deep-sea sediments.</title>
        <authorList>
            <person name="Huang J."/>
            <person name="Baker B."/>
            <person name="Wang Y."/>
        </authorList>
    </citation>
    <scope>NUCLEOTIDE SEQUENCE [LARGE SCALE GENOMIC DNA]</scope>
    <source>
        <strain evidence="13">B3_LCP</strain>
    </source>
</reference>
<keyword evidence="5 11" id="KW-0378">Hydrolase</keyword>
<dbReference type="InterPro" id="IPR051792">
    <property type="entry name" value="GGT_bact"/>
</dbReference>
<feature type="chain" id="PRO_5021790494" description="Glutathione hydrolase proenzyme" evidence="12">
    <location>
        <begin position="27"/>
        <end position="576"/>
    </location>
</feature>
<keyword evidence="6 11" id="KW-0865">Zymogen</keyword>
<name>A0A532V0S6_UNCL8</name>
<comment type="PTM">
    <text evidence="11">Cleaved by autocatalysis into a large and a small subunit.</text>
</comment>
<keyword evidence="4 11" id="KW-0808">Transferase</keyword>
<feature type="active site" description="Nucleophile" evidence="9">
    <location>
        <position position="387"/>
    </location>
</feature>
<feature type="binding site" evidence="10">
    <location>
        <position position="480"/>
    </location>
    <ligand>
        <name>L-glutamate</name>
        <dbReference type="ChEBI" id="CHEBI:29985"/>
    </ligand>
</feature>
<evidence type="ECO:0000256" key="12">
    <source>
        <dbReference type="SAM" id="SignalP"/>
    </source>
</evidence>
<dbReference type="Proteomes" id="UP000319619">
    <property type="component" value="Unassembled WGS sequence"/>
</dbReference>
<evidence type="ECO:0000256" key="2">
    <source>
        <dbReference type="ARBA" id="ARBA00001089"/>
    </source>
</evidence>
<dbReference type="GO" id="GO:0006750">
    <property type="term" value="P:glutathione biosynthetic process"/>
    <property type="evidence" value="ECO:0007669"/>
    <property type="project" value="UniProtKB-KW"/>
</dbReference>
<dbReference type="GO" id="GO:0036374">
    <property type="term" value="F:glutathione hydrolase activity"/>
    <property type="evidence" value="ECO:0007669"/>
    <property type="project" value="UniProtKB-UniRule"/>
</dbReference>
<evidence type="ECO:0000256" key="6">
    <source>
        <dbReference type="ARBA" id="ARBA00023145"/>
    </source>
</evidence>
<dbReference type="PRINTS" id="PR01210">
    <property type="entry name" value="GGTRANSPTASE"/>
</dbReference>
<dbReference type="NCBIfam" id="TIGR00066">
    <property type="entry name" value="g_glut_trans"/>
    <property type="match status" value="1"/>
</dbReference>
<dbReference type="AlphaFoldDB" id="A0A532V0S6"/>
<feature type="binding site" evidence="10">
    <location>
        <position position="103"/>
    </location>
    <ligand>
        <name>L-glutamate</name>
        <dbReference type="ChEBI" id="CHEBI:29985"/>
    </ligand>
</feature>
<comment type="catalytic activity">
    <reaction evidence="2 11">
        <text>glutathione + H2O = L-cysteinylglycine + L-glutamate</text>
        <dbReference type="Rhea" id="RHEA:28807"/>
        <dbReference type="ChEBI" id="CHEBI:15377"/>
        <dbReference type="ChEBI" id="CHEBI:29985"/>
        <dbReference type="ChEBI" id="CHEBI:57925"/>
        <dbReference type="ChEBI" id="CHEBI:61694"/>
        <dbReference type="EC" id="3.4.19.13"/>
    </reaction>
</comment>
<keyword evidence="7 11" id="KW-0012">Acyltransferase</keyword>